<evidence type="ECO:0000313" key="2">
    <source>
        <dbReference type="Proteomes" id="UP001056012"/>
    </source>
</evidence>
<protein>
    <submittedName>
        <fullName evidence="1">Uncharacterized protein</fullName>
    </submittedName>
</protein>
<gene>
    <name evidence="1" type="ORF">yc1106_07643</name>
</gene>
<reference evidence="1" key="1">
    <citation type="submission" date="2021-12" db="EMBL/GenBank/DDBJ databases">
        <title>Curvularia clavata genome.</title>
        <authorList>
            <person name="Cao Y."/>
        </authorList>
    </citation>
    <scope>NUCLEOTIDE SEQUENCE</scope>
    <source>
        <strain evidence="1">Yc1106</strain>
    </source>
</reference>
<evidence type="ECO:0000313" key="1">
    <source>
        <dbReference type="EMBL" id="USP80369.1"/>
    </source>
</evidence>
<dbReference type="VEuPathDB" id="FungiDB:yc1106_07643"/>
<organism evidence="1 2">
    <name type="scientific">Curvularia clavata</name>
    <dbReference type="NCBI Taxonomy" id="95742"/>
    <lineage>
        <taxon>Eukaryota</taxon>
        <taxon>Fungi</taxon>
        <taxon>Dikarya</taxon>
        <taxon>Ascomycota</taxon>
        <taxon>Pezizomycotina</taxon>
        <taxon>Dothideomycetes</taxon>
        <taxon>Pleosporomycetidae</taxon>
        <taxon>Pleosporales</taxon>
        <taxon>Pleosporineae</taxon>
        <taxon>Pleosporaceae</taxon>
        <taxon>Curvularia</taxon>
    </lineage>
</organism>
<dbReference type="AlphaFoldDB" id="A0A9Q8ZD22"/>
<accession>A0A9Q8ZD22</accession>
<keyword evidence="2" id="KW-1185">Reference proteome</keyword>
<proteinExistence type="predicted"/>
<dbReference type="Proteomes" id="UP001056012">
    <property type="component" value="Chromosome 5"/>
</dbReference>
<sequence length="226" mass="25587">MSHAVSTHYQIPQPSFARLCQAALYVDRAIAFTRNQQPMSNSRIAELTVLADELCAFCAVLDSTPPKGYLQDGFLSLLAPQCMARSALFIILDPSTCPEKIGTGAGYITSTDAKTSAELNLQAYSINIIQQVSQQAQNFIKEIMSMVDMEAQLGRVSPFILHYMYCTIATFYWFLGENGKESYQARIYELGMFLEKMGTRWKLAEKYMELVKFYDVSERSRNFPSR</sequence>
<dbReference type="EMBL" id="CP089278">
    <property type="protein sequence ID" value="USP80369.1"/>
    <property type="molecule type" value="Genomic_DNA"/>
</dbReference>
<dbReference type="OrthoDB" id="3862662at2759"/>
<name>A0A9Q8ZD22_CURCL</name>